<accession>A0A848GV60</accession>
<dbReference type="Proteomes" id="UP000583266">
    <property type="component" value="Unassembled WGS sequence"/>
</dbReference>
<comment type="caution">
    <text evidence="1">The sequence shown here is derived from an EMBL/GenBank/DDBJ whole genome shotgun (WGS) entry which is preliminary data.</text>
</comment>
<evidence type="ECO:0000313" key="1">
    <source>
        <dbReference type="EMBL" id="NML41072.1"/>
    </source>
</evidence>
<organism evidence="1 2">
    <name type="scientific">Chitinophaga fulva</name>
    <dbReference type="NCBI Taxonomy" id="2728842"/>
    <lineage>
        <taxon>Bacteria</taxon>
        <taxon>Pseudomonadati</taxon>
        <taxon>Bacteroidota</taxon>
        <taxon>Chitinophagia</taxon>
        <taxon>Chitinophagales</taxon>
        <taxon>Chitinophagaceae</taxon>
        <taxon>Chitinophaga</taxon>
    </lineage>
</organism>
<proteinExistence type="predicted"/>
<protein>
    <submittedName>
        <fullName evidence="1">Uncharacterized protein</fullName>
    </submittedName>
</protein>
<dbReference type="RefSeq" id="WP_169228130.1">
    <property type="nucleotide sequence ID" value="NZ_JABBGC010000003.1"/>
</dbReference>
<name>A0A848GV60_9BACT</name>
<evidence type="ECO:0000313" key="2">
    <source>
        <dbReference type="Proteomes" id="UP000583266"/>
    </source>
</evidence>
<sequence length="553" mass="61414">MIFCLLLISTACRKVDQNITTVEERPWLVTSEVSLQWRNTNKYTYPLNMVTGDTVMLLGNFFPGKPGSVIRVGNVEIVPVETGTAPWMIRTPWDRTDSVTKKLDMVRFVVTKEMGLGTRIPVTVSANGFTYEGPVVSIRQLAQGLSRTDTTLWVDKVGSYLPADLSGYRPFYNSMVNDPSVSGAGHVYFNNKDGLYKLADGVVTTILKNKQKLTAGSESFEITQISSSAVSFDEETLYFSAAVKEDTPDTTDNFICRFVKMDIASGAISTLNRTLVKKRGSQKELISKFQGNVSSLKLVAGHIKTTPSGQLFFINVYRPEIPEPPVTTNNLWYENYILNNNYDMIGYYSDVINNLCTLSASLEVRSVASQQEGGAPGAPGYSAFLTTCYFPSTDGASALFCDKADFSSSVGLLDLQQQELVGTSTAQWMNYLFKSYDTAQATRYSEKEIFFGIGEINNGNFMLLPDNNVLTQFNTSLVSVNLAEKSIYCYAGMEAGVGTFPPDQNQETGKSKYVNFNSSLRFAGVDRQGAIYYYQYKGDYYNGVTFYKLYPKK</sequence>
<reference evidence="1 2" key="1">
    <citation type="submission" date="2020-04" db="EMBL/GenBank/DDBJ databases">
        <title>Chitinophaga sp. G-6-1-13 sp. nov., isolated from soil.</title>
        <authorList>
            <person name="Dahal R.H."/>
            <person name="Chaudhary D.K."/>
        </authorList>
    </citation>
    <scope>NUCLEOTIDE SEQUENCE [LARGE SCALE GENOMIC DNA]</scope>
    <source>
        <strain evidence="1 2">G-6-1-13</strain>
    </source>
</reference>
<gene>
    <name evidence="1" type="ORF">HHL17_28015</name>
</gene>
<dbReference type="AlphaFoldDB" id="A0A848GV60"/>
<keyword evidence="2" id="KW-1185">Reference proteome</keyword>
<dbReference type="EMBL" id="JABBGC010000003">
    <property type="protein sequence ID" value="NML41072.1"/>
    <property type="molecule type" value="Genomic_DNA"/>
</dbReference>